<evidence type="ECO:0000313" key="16">
    <source>
        <dbReference type="Proteomes" id="UP000824087"/>
    </source>
</evidence>
<feature type="binding site" evidence="12">
    <location>
        <position position="13"/>
    </location>
    <ligand>
        <name>Mg(2+)</name>
        <dbReference type="ChEBI" id="CHEBI:18420"/>
        <label>1</label>
    </ligand>
</feature>
<evidence type="ECO:0000256" key="12">
    <source>
        <dbReference type="HAMAP-Rule" id="MF_01480"/>
    </source>
</evidence>
<reference evidence="15" key="1">
    <citation type="submission" date="2020-10" db="EMBL/GenBank/DDBJ databases">
        <authorList>
            <person name="Gilroy R."/>
        </authorList>
    </citation>
    <scope>NUCLEOTIDE SEQUENCE</scope>
    <source>
        <strain evidence="15">CHK197-8231</strain>
    </source>
</reference>
<dbReference type="Pfam" id="PF22702">
    <property type="entry name" value="Cas9_RuvC"/>
    <property type="match status" value="1"/>
</dbReference>
<feature type="coiled-coil region" evidence="13">
    <location>
        <begin position="803"/>
        <end position="830"/>
    </location>
</feature>
<gene>
    <name evidence="12 15" type="primary">cas9</name>
    <name evidence="15" type="ORF">IAD49_00065</name>
</gene>
<evidence type="ECO:0000256" key="13">
    <source>
        <dbReference type="SAM" id="Coils"/>
    </source>
</evidence>
<evidence type="ECO:0000256" key="5">
    <source>
        <dbReference type="ARBA" id="ARBA00022801"/>
    </source>
</evidence>
<dbReference type="Pfam" id="PF16595">
    <property type="entry name" value="Cas9_PI"/>
    <property type="match status" value="1"/>
</dbReference>
<dbReference type="GO" id="GO:0043571">
    <property type="term" value="P:maintenance of CRISPR repeat elements"/>
    <property type="evidence" value="ECO:0007669"/>
    <property type="project" value="UniProtKB-UniRule"/>
</dbReference>
<dbReference type="GO" id="GO:0051607">
    <property type="term" value="P:defense response to virus"/>
    <property type="evidence" value="ECO:0007669"/>
    <property type="project" value="UniProtKB-UniRule"/>
</dbReference>
<dbReference type="GO" id="GO:0003677">
    <property type="term" value="F:DNA binding"/>
    <property type="evidence" value="ECO:0007669"/>
    <property type="project" value="UniProtKB-UniRule"/>
</dbReference>
<comment type="similarity">
    <text evidence="12">Belongs to the CRISPR-associated Cas9 family.</text>
</comment>
<dbReference type="GO" id="GO:0046872">
    <property type="term" value="F:metal ion binding"/>
    <property type="evidence" value="ECO:0007669"/>
    <property type="project" value="UniProtKB-UniRule"/>
</dbReference>
<keyword evidence="6 12" id="KW-0460">Magnesium</keyword>
<reference evidence="15" key="2">
    <citation type="journal article" date="2021" name="PeerJ">
        <title>Extensive microbial diversity within the chicken gut microbiome revealed by metagenomics and culture.</title>
        <authorList>
            <person name="Gilroy R."/>
            <person name="Ravi A."/>
            <person name="Getino M."/>
            <person name="Pursley I."/>
            <person name="Horton D.L."/>
            <person name="Alikhan N.F."/>
            <person name="Baker D."/>
            <person name="Gharbi K."/>
            <person name="Hall N."/>
            <person name="Watson M."/>
            <person name="Adriaenssens E.M."/>
            <person name="Foster-Nyarko E."/>
            <person name="Jarju S."/>
            <person name="Secka A."/>
            <person name="Antonio M."/>
            <person name="Oren A."/>
            <person name="Chaudhuri R.R."/>
            <person name="La Ragione R."/>
            <person name="Hildebrand F."/>
            <person name="Pallen M.J."/>
        </authorList>
    </citation>
    <scope>NUCLEOTIDE SEQUENCE</scope>
    <source>
        <strain evidence="15">CHK197-8231</strain>
    </source>
</reference>
<evidence type="ECO:0000259" key="14">
    <source>
        <dbReference type="PROSITE" id="PS51749"/>
    </source>
</evidence>
<sequence>MEQQKREYNIGLDIGTTSVGWAVVEDKTQKILRKGKGKKRKSLWGVRLFEAASTAEKRRNYRSTRRRYDRRRERIRLLQEEFKEEINKVDPTFFKKLQESKYDENDKLNKTILLTSDEKEQIKEYNNKYKTIYHLRKNLMDDKSKADIRLVYLAIHHIIKYRGNFLYEGKFNVNDLDLSSKLKAVFRELSESVSRLDISLDILSQMDYAKMENIIMNKSKNDIKVDLKNELKDISENKKFATEFGKLITGGKFVVKDLFMIDSDDKLSISFSGNDFDDKYLDLEKMLGDELSVLELLKQLYDIVFLKKIFKGRDYVSISYLMVDKYEEHKNDLAFLKAVFDYDRKKYNEMFRSRKATKKNKKYVCIYEQYIHNVITFDEFRKKLENYLIDLLDVVKDESLIKQYNDNKLRIENGEFLPRITDPENGKYPYQINMNELKKIIENQGAYYPFLLDMVNGEYKITKLLEFKIPYYVGPLNKHSRFAWIERKDNIKITPYNFDEVIDKETTAEKFIKRMTSKCTYLLEEDALPNNSIFYCKFKVLNELKQIKINGHKIENNIQNEILAKLFMTTSGSITDKKFKEYIHASKDFDMYEGDITVTGYSDDGKFANNMQSYVDFFGEEGIFNGTSYNEIDADEIIEWITIFDDKDILEKKVRNKYSELKDLQIKKILNKKYKGWGRLSKKLLYGIYYKDKKTGINKSIMDLMYETSDNFMQIINDDKYKFQDRINEENSVSEKIKLNYSLVEGLATSPATKKGIYQSLKVIDEIIKIMGYKPKNIMIEMAREDGKKERKNDRKKYLEKIYKKAQEVTDEYNSDLQKVQKRLKEYEKIDSEKLFLYFIQEGKCLYSGETIYLEDLNTKKLEVDHILPQSLIKDNSIDNKALVYRDFNQNKKDKLVLPENYRTPDQIRWWEHLKKVNLMSAKKFYRLTRKIYKDEEIQGFINRQLVETRQITKHVANIITNLYNTNVVYLKANLSHNYRERYELYKFRELNNYHHAFDAYLAAILGEYKEEYMKKDINYDMIKTLNEHLKEMKDYKRLKYGFVINSLDNQFSDIVNQVTGNLIDSETGEVLFDINEFNRKVEATYYRNDILVSKKTEIKSGKLYDETKNKKGLSGVPLKSNMPTELYGSYTNLYPSYAVVVKITKKGKESQKMIGMPIYITQLKNEGLKDNYIKTLLSLKDSDKYEIISKPIPFFTKLNWNGQICSLVGATDKVEVCNALELTINKEDMMKFKNTLNRLLNQKRDSIDDAQYTENINMLIEYMYNKIATTYKLYNNLAEQLREIIDDNKDCSLEQKEKFVVQLLGLLKCNSVTANLKFLNDKYSMAFGKKHGRTIEHAIVYNQSVTGIRESTYEF</sequence>
<dbReference type="EMBL" id="DVML01000002">
    <property type="protein sequence ID" value="HIU21966.1"/>
    <property type="molecule type" value="Genomic_DNA"/>
</dbReference>
<keyword evidence="3 12" id="KW-0479">Metal-binding</keyword>
<evidence type="ECO:0000256" key="4">
    <source>
        <dbReference type="ARBA" id="ARBA00022759"/>
    </source>
</evidence>
<dbReference type="EC" id="3.1.-.-" evidence="12"/>
<dbReference type="NCBIfam" id="TIGR01865">
    <property type="entry name" value="cas_Csn1"/>
    <property type="match status" value="1"/>
</dbReference>
<organism evidence="15 16">
    <name type="scientific">Candidatus Fimihabitans intestinipullorum</name>
    <dbReference type="NCBI Taxonomy" id="2840820"/>
    <lineage>
        <taxon>Bacteria</taxon>
        <taxon>Bacillati</taxon>
        <taxon>Mycoplasmatota</taxon>
        <taxon>Mycoplasmatota incertae sedis</taxon>
        <taxon>Candidatus Fimihabitans</taxon>
    </lineage>
</organism>
<feature type="binding site" evidence="12">
    <location>
        <position position="785"/>
    </location>
    <ligand>
        <name>Mg(2+)</name>
        <dbReference type="ChEBI" id="CHEBI:18420"/>
        <label>2</label>
    </ligand>
</feature>
<evidence type="ECO:0000256" key="3">
    <source>
        <dbReference type="ARBA" id="ARBA00022723"/>
    </source>
</evidence>
<keyword evidence="10" id="KW-0464">Manganese</keyword>
<keyword evidence="13" id="KW-0175">Coiled coil</keyword>
<feature type="active site" description="For RuvC-like nuclease domain" evidence="12">
    <location>
        <position position="13"/>
    </location>
</feature>
<comment type="function">
    <text evidence="12">CRISPR (clustered regularly interspaced short palindromic repeat) is an adaptive immune system that provides protection against mobile genetic elements (viruses, transposable elements and conjugative plasmids). CRISPR clusters contain spacers, sequences complementary to antecedent mobile elements, and target invading nucleic acids. CRISPR clusters are transcribed and processed into CRISPR RNA (crRNA). In type II CRISPR systems correct processing of pre-crRNA requires a trans-encoded small RNA (tracrRNA), endogenous ribonuclease 3 (rnc) and this protein. The tracrRNA serves as a guide for ribonuclease 3-aided processing of pre-crRNA. Subsequently Cas9/crRNA/tracrRNA endonucleolytically cleaves linear or circular dsDNA target complementary to the spacer; Cas9 is inactive in the absence of the 2 guide RNAs (gRNA). Cas9 recognizes the protospacer adjacent motif (PAM) in the CRISPR repeat sequences to help distinguish self versus nonself, as targets within the bacterial CRISPR locus do not have PAMs. PAM recognition is also required for catalytic activity.</text>
</comment>
<proteinExistence type="inferred from homology"/>
<feature type="binding site" evidence="12">
    <location>
        <position position="785"/>
    </location>
    <ligand>
        <name>Mg(2+)</name>
        <dbReference type="ChEBI" id="CHEBI:18420"/>
        <label>1</label>
    </ligand>
</feature>
<dbReference type="InterPro" id="IPR055228">
    <property type="entry name" value="Cas9_RuvC"/>
</dbReference>
<keyword evidence="7 12" id="KW-0694">RNA-binding</keyword>
<protein>
    <recommendedName>
        <fullName evidence="12">CRISPR-associated endonuclease Cas9</fullName>
        <ecNumber evidence="12">3.1.-.-</ecNumber>
    </recommendedName>
</protein>
<name>A0A9D1L2V2_9BACT</name>
<dbReference type="Gene3D" id="3.30.420.10">
    <property type="entry name" value="Ribonuclease H-like superfamily/Ribonuclease H"/>
    <property type="match status" value="1"/>
</dbReference>
<dbReference type="Pfam" id="PF13395">
    <property type="entry name" value="HNH_4"/>
    <property type="match status" value="1"/>
</dbReference>
<keyword evidence="2 12" id="KW-0540">Nuclease</keyword>
<evidence type="ECO:0000256" key="10">
    <source>
        <dbReference type="ARBA" id="ARBA00023211"/>
    </source>
</evidence>
<dbReference type="Pfam" id="PF16592">
    <property type="entry name" value="Cas9_REC"/>
    <property type="match status" value="1"/>
</dbReference>
<evidence type="ECO:0000256" key="6">
    <source>
        <dbReference type="ARBA" id="ARBA00022842"/>
    </source>
</evidence>
<dbReference type="GO" id="GO:0003723">
    <property type="term" value="F:RNA binding"/>
    <property type="evidence" value="ECO:0007669"/>
    <property type="project" value="UniProtKB-UniRule"/>
</dbReference>
<comment type="caution">
    <text evidence="15">The sequence shown here is derived from an EMBL/GenBank/DDBJ whole genome shotgun (WGS) entry which is preliminary data.</text>
</comment>
<keyword evidence="9 12" id="KW-0238">DNA-binding</keyword>
<evidence type="ECO:0000256" key="11">
    <source>
        <dbReference type="ARBA" id="ARBA00046380"/>
    </source>
</evidence>
<evidence type="ECO:0000256" key="7">
    <source>
        <dbReference type="ARBA" id="ARBA00022884"/>
    </source>
</evidence>
<dbReference type="InterPro" id="IPR033114">
    <property type="entry name" value="HNH_CAS9"/>
</dbReference>
<feature type="coiled-coil region" evidence="13">
    <location>
        <begin position="61"/>
        <end position="88"/>
    </location>
</feature>
<feature type="domain" description="HNH Cas9-type" evidence="14">
    <location>
        <begin position="788"/>
        <end position="946"/>
    </location>
</feature>
<feature type="binding site" evidence="12">
    <location>
        <position position="996"/>
    </location>
    <ligand>
        <name>Mg(2+)</name>
        <dbReference type="ChEBI" id="CHEBI:18420"/>
        <label>2</label>
    </ligand>
</feature>
<dbReference type="GO" id="GO:0016787">
    <property type="term" value="F:hydrolase activity"/>
    <property type="evidence" value="ECO:0007669"/>
    <property type="project" value="UniProtKB-KW"/>
</dbReference>
<comment type="domain">
    <text evidence="12">Has 2 endonuclease domains. The discontinuous RuvC-like domain cleaves the target DNA noncomplementary to crRNA while the HNH nuclease domain cleaves the target DNA complementary to crRNA.</text>
</comment>
<dbReference type="HAMAP" id="MF_01480">
    <property type="entry name" value="Cas9"/>
    <property type="match status" value="1"/>
</dbReference>
<evidence type="ECO:0000256" key="8">
    <source>
        <dbReference type="ARBA" id="ARBA00023118"/>
    </source>
</evidence>
<dbReference type="InterPro" id="IPR003615">
    <property type="entry name" value="HNH_nuc"/>
</dbReference>
<keyword evidence="5 12" id="KW-0378">Hydrolase</keyword>
<comment type="subunit">
    <text evidence="11 12">Monomer. Binds crRNA and tracrRNA.</text>
</comment>
<dbReference type="InterPro" id="IPR032240">
    <property type="entry name" value="Cas9_REC"/>
</dbReference>
<evidence type="ECO:0000256" key="2">
    <source>
        <dbReference type="ARBA" id="ARBA00022722"/>
    </source>
</evidence>
<dbReference type="Pfam" id="PF16593">
    <property type="entry name" value="Cas9-BH"/>
    <property type="match status" value="1"/>
</dbReference>
<accession>A0A9D1L2V2</accession>
<evidence type="ECO:0000256" key="9">
    <source>
        <dbReference type="ARBA" id="ARBA00023125"/>
    </source>
</evidence>
<evidence type="ECO:0000256" key="1">
    <source>
        <dbReference type="ARBA" id="ARBA00001946"/>
    </source>
</evidence>
<feature type="active site" description="Proton acceptor for HNH nuclease domain" evidence="12">
    <location>
        <position position="866"/>
    </location>
</feature>
<keyword evidence="8 12" id="KW-0051">Antiviral defense</keyword>
<feature type="binding site" evidence="12">
    <location>
        <position position="13"/>
    </location>
    <ligand>
        <name>Mg(2+)</name>
        <dbReference type="ChEBI" id="CHEBI:18420"/>
        <label>2</label>
    </ligand>
</feature>
<dbReference type="GO" id="GO:0004519">
    <property type="term" value="F:endonuclease activity"/>
    <property type="evidence" value="ECO:0007669"/>
    <property type="project" value="UniProtKB-UniRule"/>
</dbReference>
<dbReference type="InterPro" id="IPR032239">
    <property type="entry name" value="Cas9-BH"/>
</dbReference>
<dbReference type="InterPro" id="IPR036397">
    <property type="entry name" value="RNaseH_sf"/>
</dbReference>
<dbReference type="InterPro" id="IPR032237">
    <property type="entry name" value="Cas9_PI"/>
</dbReference>
<evidence type="ECO:0000313" key="15">
    <source>
        <dbReference type="EMBL" id="HIU21966.1"/>
    </source>
</evidence>
<dbReference type="Proteomes" id="UP000824087">
    <property type="component" value="Unassembled WGS sequence"/>
</dbReference>
<comment type="cofactor">
    <cofactor evidence="1 12">
        <name>Mg(2+)</name>
        <dbReference type="ChEBI" id="CHEBI:18420"/>
    </cofactor>
</comment>
<dbReference type="Gene3D" id="1.10.30.50">
    <property type="match status" value="1"/>
</dbReference>
<dbReference type="InterPro" id="IPR028629">
    <property type="entry name" value="Cas9"/>
</dbReference>
<feature type="binding site" evidence="12">
    <location>
        <position position="781"/>
    </location>
    <ligand>
        <name>Mg(2+)</name>
        <dbReference type="ChEBI" id="CHEBI:18420"/>
        <label>1</label>
    </ligand>
</feature>
<keyword evidence="4 12" id="KW-0255">Endonuclease</keyword>
<dbReference type="PROSITE" id="PS51749">
    <property type="entry name" value="HNH_CAS9"/>
    <property type="match status" value="1"/>
</dbReference>